<dbReference type="EMBL" id="CABP01000085">
    <property type="protein sequence ID" value="CBI04830.1"/>
    <property type="molecule type" value="Genomic_DNA"/>
</dbReference>
<accession>E6QCA4</accession>
<name>E6QCA4_9ZZZZ</name>
<reference evidence="1" key="1">
    <citation type="submission" date="2009-10" db="EMBL/GenBank/DDBJ databases">
        <title>Diversity of trophic interactions inside an arsenic-rich microbial ecosystem.</title>
        <authorList>
            <person name="Bertin P.N."/>
            <person name="Heinrich-Salmeron A."/>
            <person name="Pelletier E."/>
            <person name="Goulhen-Chollet F."/>
            <person name="Arsene-Ploetze F."/>
            <person name="Gallien S."/>
            <person name="Calteau A."/>
            <person name="Vallenet D."/>
            <person name="Casiot C."/>
            <person name="Chane-Woon-Ming B."/>
            <person name="Giloteaux L."/>
            <person name="Barakat M."/>
            <person name="Bonnefoy V."/>
            <person name="Bruneel O."/>
            <person name="Chandler M."/>
            <person name="Cleiss J."/>
            <person name="Duran R."/>
            <person name="Elbaz-Poulichet F."/>
            <person name="Fonknechten N."/>
            <person name="Lauga B."/>
            <person name="Mornico D."/>
            <person name="Ortet P."/>
            <person name="Schaeffer C."/>
            <person name="Siguier P."/>
            <person name="Alexander Thil Smith A."/>
            <person name="Van Dorsselaer A."/>
            <person name="Weissenbach J."/>
            <person name="Medigue C."/>
            <person name="Le Paslier D."/>
        </authorList>
    </citation>
    <scope>NUCLEOTIDE SEQUENCE</scope>
</reference>
<gene>
    <name evidence="1" type="ORF">CARN5_1700</name>
</gene>
<evidence type="ECO:0000313" key="1">
    <source>
        <dbReference type="EMBL" id="CBI04830.1"/>
    </source>
</evidence>
<organism evidence="1">
    <name type="scientific">mine drainage metagenome</name>
    <dbReference type="NCBI Taxonomy" id="410659"/>
    <lineage>
        <taxon>unclassified sequences</taxon>
        <taxon>metagenomes</taxon>
        <taxon>ecological metagenomes</taxon>
    </lineage>
</organism>
<dbReference type="AlphaFoldDB" id="E6QCA4"/>
<protein>
    <submittedName>
        <fullName evidence="1">Uncharacterized protein</fullName>
    </submittedName>
</protein>
<comment type="caution">
    <text evidence="1">The sequence shown here is derived from an EMBL/GenBank/DDBJ whole genome shotgun (WGS) entry which is preliminary data.</text>
</comment>
<proteinExistence type="predicted"/>
<sequence length="95" mass="10117">MEVGQDIVNGGCGHPQTFYVLWTIVVGDGSSTRRRYKVIWVSAKALSPKSTALAQTTEIPDKGSVAVWVVVGKLPRALAGRYAATYHPQGGEVCG</sequence>